<reference evidence="3 5" key="2">
    <citation type="submission" date="2021-03" db="EMBL/GenBank/DDBJ databases">
        <title>Genomic Encyclopedia of Type Strains, Phase IV (KMG-IV): sequencing the most valuable type-strain genomes for metagenomic binning, comparative biology and taxonomic classification.</title>
        <authorList>
            <person name="Goeker M."/>
        </authorList>
    </citation>
    <scope>NUCLEOTIDE SEQUENCE [LARGE SCALE GENOMIC DNA]</scope>
    <source>
        <strain evidence="3 5">DSM 40499</strain>
    </source>
</reference>
<dbReference type="EMBL" id="CP016279">
    <property type="protein sequence ID" value="ANP52734.1"/>
    <property type="molecule type" value="Genomic_DNA"/>
</dbReference>
<evidence type="ECO:0000313" key="3">
    <source>
        <dbReference type="EMBL" id="MBP2047341.1"/>
    </source>
</evidence>
<dbReference type="AlphaFoldDB" id="A0A1B1B1Q0"/>
<dbReference type="RefSeq" id="WP_067309335.1">
    <property type="nucleotide sequence ID" value="NZ_CP016279.1"/>
</dbReference>
<proteinExistence type="predicted"/>
<dbReference type="Proteomes" id="UP000092659">
    <property type="component" value="Chromosome"/>
</dbReference>
<dbReference type="Proteomes" id="UP001519309">
    <property type="component" value="Unassembled WGS sequence"/>
</dbReference>
<feature type="compositionally biased region" description="Low complexity" evidence="1">
    <location>
        <begin position="29"/>
        <end position="44"/>
    </location>
</feature>
<keyword evidence="5" id="KW-1185">Reference proteome</keyword>
<evidence type="ECO:0000313" key="4">
    <source>
        <dbReference type="Proteomes" id="UP000092659"/>
    </source>
</evidence>
<sequence length="246" mass="25731">MIHRRTAVALLVSPPLLTGCGGGAEATARRVPAGRPAPTATPAPEVHAKAVPEGIPGLGPKTGAAIPARCRQAVVVTGRGKDSPLCTVVVHERTATGWEAGAAWPAHNALHGWSDHHMAGDLRSPLGVYTLSDAGGLLSDPGTRLPYHHSTGFVSPGTGFEGEPLAGSFDYVVAIDYNRASGTSPLDWSRPLGPKRGGGIWLHVDHGGPTHACVSIAKAHMKDLLRTLDPHRHPVVVMGYADWLTR</sequence>
<accession>A0A1B1B1Q0</accession>
<dbReference type="PANTHER" id="PTHR38589:SF1">
    <property type="entry name" value="BLR0621 PROTEIN"/>
    <property type="match status" value="1"/>
</dbReference>
<feature type="region of interest" description="Disordered" evidence="1">
    <location>
        <begin position="23"/>
        <end position="46"/>
    </location>
</feature>
<reference evidence="2 4" key="1">
    <citation type="submission" date="2016-06" db="EMBL/GenBank/DDBJ databases">
        <title>Complete genome sequence of Streptomyces griseochromogenes ATCC 14511, the Blasticidin S producer.</title>
        <authorList>
            <person name="Wu L."/>
        </authorList>
    </citation>
    <scope>NUCLEOTIDE SEQUENCE [LARGE SCALE GENOMIC DNA]</scope>
    <source>
        <strain evidence="2 4">ATCC 14511</strain>
    </source>
</reference>
<dbReference type="PANTHER" id="PTHR38589">
    <property type="entry name" value="BLR0621 PROTEIN"/>
    <property type="match status" value="1"/>
</dbReference>
<name>A0A1B1B1Q0_9ACTN</name>
<dbReference type="PROSITE" id="PS51257">
    <property type="entry name" value="PROKAR_LIPOPROTEIN"/>
    <property type="match status" value="1"/>
</dbReference>
<dbReference type="STRING" id="68214.AVL59_27200"/>
<dbReference type="KEGG" id="sgs:AVL59_27200"/>
<dbReference type="EMBL" id="JAGGLP010000001">
    <property type="protein sequence ID" value="MBP2047341.1"/>
    <property type="molecule type" value="Genomic_DNA"/>
</dbReference>
<gene>
    <name evidence="2" type="ORF">AVL59_27200</name>
    <name evidence="3" type="ORF">J2Z21_000263</name>
</gene>
<evidence type="ECO:0000256" key="1">
    <source>
        <dbReference type="SAM" id="MobiDB-lite"/>
    </source>
</evidence>
<evidence type="ECO:0000313" key="2">
    <source>
        <dbReference type="EMBL" id="ANP52734.1"/>
    </source>
</evidence>
<organism evidence="2 4">
    <name type="scientific">Streptomyces griseochromogenes</name>
    <dbReference type="NCBI Taxonomy" id="68214"/>
    <lineage>
        <taxon>Bacteria</taxon>
        <taxon>Bacillati</taxon>
        <taxon>Actinomycetota</taxon>
        <taxon>Actinomycetes</taxon>
        <taxon>Kitasatosporales</taxon>
        <taxon>Streptomycetaceae</taxon>
        <taxon>Streptomyces</taxon>
    </lineage>
</organism>
<dbReference type="OrthoDB" id="3868753at2"/>
<evidence type="ECO:0000313" key="5">
    <source>
        <dbReference type="Proteomes" id="UP001519309"/>
    </source>
</evidence>
<protein>
    <submittedName>
        <fullName evidence="3">L,D-peptidoglycan transpeptidase YkuD (ErfK/YbiS/YcfS/YnhG family)</fullName>
    </submittedName>
</protein>